<reference evidence="1 2" key="1">
    <citation type="submission" date="2018-06" db="EMBL/GenBank/DDBJ databases">
        <authorList>
            <consortium name="Pathogen Informatics"/>
            <person name="Doyle S."/>
        </authorList>
    </citation>
    <scope>NUCLEOTIDE SEQUENCE [LARGE SCALE GENOMIC DNA]</scope>
    <source>
        <strain evidence="2">ATCC 11859 / DSM 33 / NCIB 8841 / NCTC 4822</strain>
    </source>
</reference>
<dbReference type="RefSeq" id="WP_115361338.1">
    <property type="nucleotide sequence ID" value="NZ_CP038012.1"/>
</dbReference>
<sequence length="194" mass="22640">MRWLQKLLIVTVAFLTLGIITPTHDIWNGLQDKGNTRQVGPSVQSDEEYFEFTEPTREEETPSIEDVFIVKAHELSYEKFGSKIGPVIGEEFDKVIFPKIDEVIRMTLNDSIETQIEQLAISEKPAGNYSEKIFNVYDKDEGKNLILFHVRTDKRPQDGYFFNFHYHLADDNYTKHYTIGDIYWSKNTPPKWLS</sequence>
<gene>
    <name evidence="1" type="ORF">NCTC4822_01725</name>
</gene>
<accession>A0A380BU01</accession>
<dbReference type="EMBL" id="UGYZ01000002">
    <property type="protein sequence ID" value="SUJ06059.1"/>
    <property type="molecule type" value="Genomic_DNA"/>
</dbReference>
<evidence type="ECO:0000313" key="1">
    <source>
        <dbReference type="EMBL" id="SUJ06059.1"/>
    </source>
</evidence>
<evidence type="ECO:0008006" key="3">
    <source>
        <dbReference type="Google" id="ProtNLM"/>
    </source>
</evidence>
<name>A0A380BU01_SPOPA</name>
<keyword evidence="2" id="KW-1185">Reference proteome</keyword>
<dbReference type="InterPro" id="IPR025616">
    <property type="entry name" value="YpjP"/>
</dbReference>
<proteinExistence type="predicted"/>
<dbReference type="Pfam" id="PF14005">
    <property type="entry name" value="YpjP"/>
    <property type="match status" value="1"/>
</dbReference>
<protein>
    <recommendedName>
        <fullName evidence="3">YpjP-like protein</fullName>
    </recommendedName>
</protein>
<dbReference type="AlphaFoldDB" id="A0A380BU01"/>
<dbReference type="OrthoDB" id="2435352at2"/>
<dbReference type="Proteomes" id="UP000254519">
    <property type="component" value="Unassembled WGS sequence"/>
</dbReference>
<evidence type="ECO:0000313" key="2">
    <source>
        <dbReference type="Proteomes" id="UP000254519"/>
    </source>
</evidence>
<organism evidence="1 2">
    <name type="scientific">Sporosarcina pasteurii</name>
    <name type="common">Bacillus pasteurii</name>
    <dbReference type="NCBI Taxonomy" id="1474"/>
    <lineage>
        <taxon>Bacteria</taxon>
        <taxon>Bacillati</taxon>
        <taxon>Bacillota</taxon>
        <taxon>Bacilli</taxon>
        <taxon>Bacillales</taxon>
        <taxon>Caryophanaceae</taxon>
        <taxon>Sporosarcina</taxon>
    </lineage>
</organism>